<keyword evidence="1" id="KW-0732">Signal</keyword>
<comment type="caution">
    <text evidence="2">The sequence shown here is derived from an EMBL/GenBank/DDBJ whole genome shotgun (WGS) entry which is preliminary data.</text>
</comment>
<evidence type="ECO:0000313" key="3">
    <source>
        <dbReference type="Proteomes" id="UP000782312"/>
    </source>
</evidence>
<sequence>MVQRMLRIAALAALVVGFTAPNALAFACPKLIGAGRTLAAKAQGKDKAEAVKLLDEAEAAHKKAVAEKKPAGHTDSMKKATDAVSLLAKSVK</sequence>
<evidence type="ECO:0000313" key="2">
    <source>
        <dbReference type="EMBL" id="MBI3126840.1"/>
    </source>
</evidence>
<evidence type="ECO:0000256" key="1">
    <source>
        <dbReference type="SAM" id="SignalP"/>
    </source>
</evidence>
<gene>
    <name evidence="2" type="ORF">HYZ11_04475</name>
</gene>
<accession>A0A932HW82</accession>
<proteinExistence type="predicted"/>
<dbReference type="PROSITE" id="PS51257">
    <property type="entry name" value="PROKAR_LIPOPROTEIN"/>
    <property type="match status" value="1"/>
</dbReference>
<feature type="chain" id="PRO_5036689852" evidence="1">
    <location>
        <begin position="26"/>
        <end position="92"/>
    </location>
</feature>
<reference evidence="2" key="1">
    <citation type="submission" date="2020-07" db="EMBL/GenBank/DDBJ databases">
        <title>Huge and variable diversity of episymbiotic CPR bacteria and DPANN archaea in groundwater ecosystems.</title>
        <authorList>
            <person name="He C.Y."/>
            <person name="Keren R."/>
            <person name="Whittaker M."/>
            <person name="Farag I.F."/>
            <person name="Doudna J."/>
            <person name="Cate J.H.D."/>
            <person name="Banfield J.F."/>
        </authorList>
    </citation>
    <scope>NUCLEOTIDE SEQUENCE</scope>
    <source>
        <strain evidence="2">NC_groundwater_763_Ag_S-0.2um_68_21</strain>
    </source>
</reference>
<dbReference type="AlphaFoldDB" id="A0A932HW82"/>
<dbReference type="EMBL" id="JACPUR010000013">
    <property type="protein sequence ID" value="MBI3126840.1"/>
    <property type="molecule type" value="Genomic_DNA"/>
</dbReference>
<organism evidence="2 3">
    <name type="scientific">Tectimicrobiota bacterium</name>
    <dbReference type="NCBI Taxonomy" id="2528274"/>
    <lineage>
        <taxon>Bacteria</taxon>
        <taxon>Pseudomonadati</taxon>
        <taxon>Nitrospinota/Tectimicrobiota group</taxon>
        <taxon>Candidatus Tectimicrobiota</taxon>
    </lineage>
</organism>
<protein>
    <submittedName>
        <fullName evidence="2">Uncharacterized protein</fullName>
    </submittedName>
</protein>
<feature type="signal peptide" evidence="1">
    <location>
        <begin position="1"/>
        <end position="25"/>
    </location>
</feature>
<dbReference type="Proteomes" id="UP000782312">
    <property type="component" value="Unassembled WGS sequence"/>
</dbReference>
<name>A0A932HW82_UNCTE</name>